<dbReference type="EnsemblBacteria" id="CAC12521">
    <property type="protein sequence ID" value="CAC12521"/>
    <property type="gene ID" value="CAC12521"/>
</dbReference>
<dbReference type="AlphaFoldDB" id="Q9HID9"/>
<dbReference type="PaxDb" id="273075-Ta1401"/>
<dbReference type="Gene3D" id="1.10.10.10">
    <property type="entry name" value="Winged helix-like DNA-binding domain superfamily/Winged helix DNA-binding domain"/>
    <property type="match status" value="1"/>
</dbReference>
<dbReference type="InterPro" id="IPR036388">
    <property type="entry name" value="WH-like_DNA-bd_sf"/>
</dbReference>
<protein>
    <recommendedName>
        <fullName evidence="3">Zinc-ribbon domain-containing protein</fullName>
    </recommendedName>
</protein>
<dbReference type="HOGENOM" id="CLU_1412309_0_0_2"/>
<dbReference type="SMR" id="Q9HID9"/>
<dbReference type="RefSeq" id="WP_010901806.1">
    <property type="nucleotide sequence ID" value="NC_002578.1"/>
</dbReference>
<organism evidence="1 2">
    <name type="scientific">Thermoplasma acidophilum (strain ATCC 25905 / DSM 1728 / JCM 9062 / NBRC 15155 / AMRC-C165)</name>
    <dbReference type="NCBI Taxonomy" id="273075"/>
    <lineage>
        <taxon>Archaea</taxon>
        <taxon>Methanobacteriati</taxon>
        <taxon>Thermoplasmatota</taxon>
        <taxon>Thermoplasmata</taxon>
        <taxon>Thermoplasmatales</taxon>
        <taxon>Thermoplasmataceae</taxon>
        <taxon>Thermoplasma</taxon>
    </lineage>
</organism>
<dbReference type="InterPro" id="IPR038587">
    <property type="entry name" value="Ribosomal_eL40_sf"/>
</dbReference>
<dbReference type="Proteomes" id="UP000001024">
    <property type="component" value="Chromosome"/>
</dbReference>
<reference evidence="1 2" key="1">
    <citation type="journal article" date="2000" name="Nature">
        <title>The genome sequence of the thermoacidophilic scavenger Thermoplasma acidophilum.</title>
        <authorList>
            <person name="Ruepp A."/>
            <person name="Graml W."/>
            <person name="Santos-Martinez M.L."/>
            <person name="Koretke K.K."/>
            <person name="Volker C."/>
            <person name="Mewes H.W."/>
            <person name="Frishman D."/>
            <person name="Stocker S."/>
            <person name="Lupas A.N."/>
            <person name="Baumeister W."/>
        </authorList>
    </citation>
    <scope>NUCLEOTIDE SEQUENCE [LARGE SCALE GENOMIC DNA]</scope>
    <source>
        <strain evidence="2">ATCC 25905 / DSM 1728 / JCM 9062 / NBRC 15155 / AMRC-C165</strain>
    </source>
</reference>
<dbReference type="SUPFAM" id="SSF46785">
    <property type="entry name" value="Winged helix' DNA-binding domain"/>
    <property type="match status" value="1"/>
</dbReference>
<dbReference type="Gene3D" id="4.10.1060.50">
    <property type="match status" value="1"/>
</dbReference>
<dbReference type="OrthoDB" id="57059at2157"/>
<accession>Q9HID9</accession>
<name>Q9HID9_THEAC</name>
<dbReference type="KEGG" id="tac:Ta1401"/>
<dbReference type="InParanoid" id="Q9HID9"/>
<dbReference type="eggNOG" id="arCOG06956">
    <property type="taxonomic scope" value="Archaea"/>
</dbReference>
<proteinExistence type="predicted"/>
<sequence length="213" mass="24787">MDTQDPLSQKYAISMLFFLLDRGNVKQFELLKIISSNMTIEKLSKILEEAGLINIKREFTGRKSYSFSLTPKGRLVAEQLKKAEEIAQKPSAEIEESVEKIELLLANEEAERIREWSFLLHINIMDDHITEEISGKSPRFFNIYIKRNGNGEFLLWCEQDNSYDCWHVKAAWTYPEVQKMMMHYKGKVKICHICGYENAEEGKFCTNCGTKLE</sequence>
<gene>
    <name evidence="1" type="ordered locus">Ta1401</name>
</gene>
<keyword evidence="2" id="KW-1185">Reference proteome</keyword>
<dbReference type="EMBL" id="AL445067">
    <property type="protein sequence ID" value="CAC12521.1"/>
    <property type="molecule type" value="Genomic_DNA"/>
</dbReference>
<dbReference type="InterPro" id="IPR036390">
    <property type="entry name" value="WH_DNA-bd_sf"/>
</dbReference>
<evidence type="ECO:0000313" key="2">
    <source>
        <dbReference type="Proteomes" id="UP000001024"/>
    </source>
</evidence>
<evidence type="ECO:0000313" key="1">
    <source>
        <dbReference type="EMBL" id="CAC12521.1"/>
    </source>
</evidence>
<evidence type="ECO:0008006" key="3">
    <source>
        <dbReference type="Google" id="ProtNLM"/>
    </source>
</evidence>